<gene>
    <name evidence="1" type="ORF">CLV37_1046</name>
</gene>
<dbReference type="AlphaFoldDB" id="A0A2T0R508"/>
<evidence type="ECO:0000313" key="2">
    <source>
        <dbReference type="Proteomes" id="UP000238083"/>
    </source>
</evidence>
<dbReference type="RefSeq" id="WP_106209494.1">
    <property type="nucleotide sequence ID" value="NZ_PVZF01000004.1"/>
</dbReference>
<sequence>MDAQALFAHLMKAHVAPAWRRMGLRGSGNAFRLPNDAGHYALIGVQRDKWNTAQRCAFTLNVSFTSAQEWAAAQVVQPWIGDAPNANAHTPGVGWWQRVGSLVADGHDHWWLVQACDDGEGGGAGGGSAVDGGEVVGVDAVAAEVIDIVAEVVLPQLQARLDGQPVPAPPVWSWTAPSRT</sequence>
<dbReference type="OrthoDB" id="5146005at2"/>
<accession>A0A2T0R508</accession>
<dbReference type="EMBL" id="PVZF01000004">
    <property type="protein sequence ID" value="PRY15797.1"/>
    <property type="molecule type" value="Genomic_DNA"/>
</dbReference>
<protein>
    <submittedName>
        <fullName evidence="1">Uncharacterized protein DUF4304</fullName>
    </submittedName>
</protein>
<dbReference type="Proteomes" id="UP000238083">
    <property type="component" value="Unassembled WGS sequence"/>
</dbReference>
<name>A0A2T0R508_9ACTN</name>
<reference evidence="1 2" key="1">
    <citation type="submission" date="2018-03" db="EMBL/GenBank/DDBJ databases">
        <title>Genomic Encyclopedia of Archaeal and Bacterial Type Strains, Phase II (KMG-II): from individual species to whole genera.</title>
        <authorList>
            <person name="Goeker M."/>
        </authorList>
    </citation>
    <scope>NUCLEOTIDE SEQUENCE [LARGE SCALE GENOMIC DNA]</scope>
    <source>
        <strain evidence="1 2">DSM 19711</strain>
    </source>
</reference>
<dbReference type="InterPro" id="IPR025412">
    <property type="entry name" value="DUF4304"/>
</dbReference>
<keyword evidence="2" id="KW-1185">Reference proteome</keyword>
<proteinExistence type="predicted"/>
<organism evidence="1 2">
    <name type="scientific">Kineococcus rhizosphaerae</name>
    <dbReference type="NCBI Taxonomy" id="559628"/>
    <lineage>
        <taxon>Bacteria</taxon>
        <taxon>Bacillati</taxon>
        <taxon>Actinomycetota</taxon>
        <taxon>Actinomycetes</taxon>
        <taxon>Kineosporiales</taxon>
        <taxon>Kineosporiaceae</taxon>
        <taxon>Kineococcus</taxon>
    </lineage>
</organism>
<comment type="caution">
    <text evidence="1">The sequence shown here is derived from an EMBL/GenBank/DDBJ whole genome shotgun (WGS) entry which is preliminary data.</text>
</comment>
<dbReference type="Pfam" id="PF14137">
    <property type="entry name" value="DUF4304"/>
    <property type="match status" value="1"/>
</dbReference>
<evidence type="ECO:0000313" key="1">
    <source>
        <dbReference type="EMBL" id="PRY15797.1"/>
    </source>
</evidence>